<feature type="non-terminal residue" evidence="1">
    <location>
        <position position="1"/>
    </location>
</feature>
<organism evidence="1">
    <name type="scientific">marine sediment metagenome</name>
    <dbReference type="NCBI Taxonomy" id="412755"/>
    <lineage>
        <taxon>unclassified sequences</taxon>
        <taxon>metagenomes</taxon>
        <taxon>ecological metagenomes</taxon>
    </lineage>
</organism>
<evidence type="ECO:0000313" key="1">
    <source>
        <dbReference type="EMBL" id="KKM00656.1"/>
    </source>
</evidence>
<comment type="caution">
    <text evidence="1">The sequence shown here is derived from an EMBL/GenBank/DDBJ whole genome shotgun (WGS) entry which is preliminary data.</text>
</comment>
<sequence length="43" mass="5286">EAYKQFTENWQKTLNESGMEQLKVYGELMKKFAETWNNMWPQK</sequence>
<dbReference type="AlphaFoldDB" id="A0A0F9J3W8"/>
<gene>
    <name evidence="1" type="ORF">LCGC14_1802280</name>
</gene>
<protein>
    <submittedName>
        <fullName evidence="1">Uncharacterized protein</fullName>
    </submittedName>
</protein>
<dbReference type="EMBL" id="LAZR01017383">
    <property type="protein sequence ID" value="KKM00656.1"/>
    <property type="molecule type" value="Genomic_DNA"/>
</dbReference>
<accession>A0A0F9J3W8</accession>
<name>A0A0F9J3W8_9ZZZZ</name>
<proteinExistence type="predicted"/>
<reference evidence="1" key="1">
    <citation type="journal article" date="2015" name="Nature">
        <title>Complex archaea that bridge the gap between prokaryotes and eukaryotes.</title>
        <authorList>
            <person name="Spang A."/>
            <person name="Saw J.H."/>
            <person name="Jorgensen S.L."/>
            <person name="Zaremba-Niedzwiedzka K."/>
            <person name="Martijn J."/>
            <person name="Lind A.E."/>
            <person name="van Eijk R."/>
            <person name="Schleper C."/>
            <person name="Guy L."/>
            <person name="Ettema T.J."/>
        </authorList>
    </citation>
    <scope>NUCLEOTIDE SEQUENCE</scope>
</reference>